<reference evidence="8" key="1">
    <citation type="submission" date="2020-02" db="EMBL/GenBank/DDBJ databases">
        <authorList>
            <person name="Meier V. D."/>
        </authorList>
    </citation>
    <scope>NUCLEOTIDE SEQUENCE</scope>
    <source>
        <strain evidence="8">AVDCRST_MAG38</strain>
    </source>
</reference>
<comment type="subcellular location">
    <subcellularLocation>
        <location evidence="1">Membrane</location>
        <topology evidence="1">Multi-pass membrane protein</topology>
    </subcellularLocation>
</comment>
<dbReference type="Pfam" id="PF04932">
    <property type="entry name" value="Wzy_C"/>
    <property type="match status" value="1"/>
</dbReference>
<feature type="transmembrane region" description="Helical" evidence="6">
    <location>
        <begin position="288"/>
        <end position="305"/>
    </location>
</feature>
<feature type="transmembrane region" description="Helical" evidence="6">
    <location>
        <begin position="160"/>
        <end position="177"/>
    </location>
</feature>
<organism evidence="8">
    <name type="scientific">uncultured Solirubrobacteraceae bacterium</name>
    <dbReference type="NCBI Taxonomy" id="1162706"/>
    <lineage>
        <taxon>Bacteria</taxon>
        <taxon>Bacillati</taxon>
        <taxon>Actinomycetota</taxon>
        <taxon>Thermoleophilia</taxon>
        <taxon>Solirubrobacterales</taxon>
        <taxon>Solirubrobacteraceae</taxon>
        <taxon>environmental samples</taxon>
    </lineage>
</organism>
<feature type="transmembrane region" description="Helical" evidence="6">
    <location>
        <begin position="41"/>
        <end position="60"/>
    </location>
</feature>
<proteinExistence type="predicted"/>
<dbReference type="PANTHER" id="PTHR37422">
    <property type="entry name" value="TEICHURONIC ACID BIOSYNTHESIS PROTEIN TUAE"/>
    <property type="match status" value="1"/>
</dbReference>
<evidence type="ECO:0000313" key="8">
    <source>
        <dbReference type="EMBL" id="CAA9470256.1"/>
    </source>
</evidence>
<evidence type="ECO:0000256" key="4">
    <source>
        <dbReference type="ARBA" id="ARBA00023136"/>
    </source>
</evidence>
<keyword evidence="3 6" id="KW-1133">Transmembrane helix</keyword>
<evidence type="ECO:0000256" key="3">
    <source>
        <dbReference type="ARBA" id="ARBA00022989"/>
    </source>
</evidence>
<feature type="transmembrane region" description="Helical" evidence="6">
    <location>
        <begin position="209"/>
        <end position="230"/>
    </location>
</feature>
<feature type="transmembrane region" description="Helical" evidence="6">
    <location>
        <begin position="334"/>
        <end position="356"/>
    </location>
</feature>
<feature type="region of interest" description="Disordered" evidence="5">
    <location>
        <begin position="509"/>
        <end position="532"/>
    </location>
</feature>
<dbReference type="PANTHER" id="PTHR37422:SF13">
    <property type="entry name" value="LIPOPOLYSACCHARIDE BIOSYNTHESIS PROTEIN PA4999-RELATED"/>
    <property type="match status" value="1"/>
</dbReference>
<dbReference type="InterPro" id="IPR051533">
    <property type="entry name" value="WaaL-like"/>
</dbReference>
<dbReference type="EMBL" id="CADCVJ010000082">
    <property type="protein sequence ID" value="CAA9470256.1"/>
    <property type="molecule type" value="Genomic_DNA"/>
</dbReference>
<feature type="transmembrane region" description="Helical" evidence="6">
    <location>
        <begin position="120"/>
        <end position="140"/>
    </location>
</feature>
<evidence type="ECO:0000259" key="7">
    <source>
        <dbReference type="Pfam" id="PF04932"/>
    </source>
</evidence>
<gene>
    <name evidence="8" type="ORF">AVDCRST_MAG38-1243</name>
</gene>
<feature type="transmembrane region" description="Helical" evidence="6">
    <location>
        <begin position="455"/>
        <end position="474"/>
    </location>
</feature>
<sequence length="532" mass="55036">MTAAVSPPAGLLPEWMVVAGVIVAALLVAAAVLARPVRTRAAAMLGALVVSPLLLTAEIWESPQVSALRDRPLLALAALAAGGAVVGVLAVVFARRPAVFALAAIAALPFRVPIEVGGATANLLVPLYVVVAAGALGWLVPRLRSRDPVVAEPPLGALEWLLLGSVVLYALQSAYAADPAKALSQVVFFYVPFAVLFTLLRGLRWTPRLLAQCLAVLLVLALVFVAIGYVEYATRQVFFNPKVIASNQEQEYFRVNSLFFDPSIYGRFLVVVMLGLTAVLVWSTRPRLVLGATVGLAVLAGGLLLTLSQSSFAALLAGLATLALLRWRARWTLVGVALAATVAAVLVLAAPGLVGFNVSGPEALNRASSGRLNLIQGGLELAREKTLLGWGSGSFEAEYRRRQESTSARATAASHTIPVTVAAEQGLIGLAVYLALLGAALLRLLAGARRMAARAALAAAFVALAAHTWLYAAFLEDPTTWALLAIGAALAGGRGAEDADEALIDAGDGARSGSRGGAEAGAVPARAAPSAL</sequence>
<feature type="transmembrane region" description="Helical" evidence="6">
    <location>
        <begin position="98"/>
        <end position="114"/>
    </location>
</feature>
<feature type="domain" description="O-antigen ligase-related" evidence="7">
    <location>
        <begin position="295"/>
        <end position="434"/>
    </location>
</feature>
<feature type="transmembrane region" description="Helical" evidence="6">
    <location>
        <begin position="264"/>
        <end position="281"/>
    </location>
</feature>
<evidence type="ECO:0000256" key="6">
    <source>
        <dbReference type="SAM" id="Phobius"/>
    </source>
</evidence>
<feature type="transmembrane region" description="Helical" evidence="6">
    <location>
        <begin position="15"/>
        <end position="34"/>
    </location>
</feature>
<evidence type="ECO:0000256" key="2">
    <source>
        <dbReference type="ARBA" id="ARBA00022692"/>
    </source>
</evidence>
<feature type="compositionally biased region" description="Low complexity" evidence="5">
    <location>
        <begin position="520"/>
        <end position="532"/>
    </location>
</feature>
<protein>
    <recommendedName>
        <fullName evidence="7">O-antigen ligase-related domain-containing protein</fullName>
    </recommendedName>
</protein>
<evidence type="ECO:0000256" key="5">
    <source>
        <dbReference type="SAM" id="MobiDB-lite"/>
    </source>
</evidence>
<accession>A0A6J4RCK5</accession>
<dbReference type="InterPro" id="IPR007016">
    <property type="entry name" value="O-antigen_ligase-rel_domated"/>
</dbReference>
<dbReference type="AlphaFoldDB" id="A0A6J4RCK5"/>
<name>A0A6J4RCK5_9ACTN</name>
<keyword evidence="4 6" id="KW-0472">Membrane</keyword>
<feature type="transmembrane region" description="Helical" evidence="6">
    <location>
        <begin position="311"/>
        <end position="327"/>
    </location>
</feature>
<dbReference type="GO" id="GO:0016020">
    <property type="term" value="C:membrane"/>
    <property type="evidence" value="ECO:0007669"/>
    <property type="project" value="UniProtKB-SubCell"/>
</dbReference>
<keyword evidence="2 6" id="KW-0812">Transmembrane</keyword>
<evidence type="ECO:0000256" key="1">
    <source>
        <dbReference type="ARBA" id="ARBA00004141"/>
    </source>
</evidence>
<feature type="transmembrane region" description="Helical" evidence="6">
    <location>
        <begin position="72"/>
        <end position="93"/>
    </location>
</feature>
<feature type="transmembrane region" description="Helical" evidence="6">
    <location>
        <begin position="183"/>
        <end position="202"/>
    </location>
</feature>
<feature type="transmembrane region" description="Helical" evidence="6">
    <location>
        <begin position="427"/>
        <end position="446"/>
    </location>
</feature>